<dbReference type="RefSeq" id="WP_136897990.1">
    <property type="nucleotide sequence ID" value="NZ_SWJE01000015.1"/>
</dbReference>
<comment type="catalytic activity">
    <reaction evidence="4">
        <text>UTP + H2O = UMP + diphosphate + H(+)</text>
        <dbReference type="Rhea" id="RHEA:29395"/>
        <dbReference type="ChEBI" id="CHEBI:15377"/>
        <dbReference type="ChEBI" id="CHEBI:15378"/>
        <dbReference type="ChEBI" id="CHEBI:33019"/>
        <dbReference type="ChEBI" id="CHEBI:46398"/>
        <dbReference type="ChEBI" id="CHEBI:57865"/>
        <dbReference type="EC" id="3.6.1.9"/>
    </reaction>
</comment>
<keyword evidence="6" id="KW-1185">Reference proteome</keyword>
<dbReference type="OrthoDB" id="9807767at2"/>
<name>A0A4U1HT35_9BURK</name>
<dbReference type="PANTHER" id="PTHR43213:SF5">
    <property type="entry name" value="BIFUNCTIONAL DTTP_UTP PYROPHOSPHATASE_METHYLTRANSFERASE PROTEIN-RELATED"/>
    <property type="match status" value="1"/>
</dbReference>
<comment type="function">
    <text evidence="4">Nucleoside triphosphate pyrophosphatase that hydrolyzes dTTP and UTP. May have a dual role in cell division arrest and in preventing the incorporation of modified nucleotides into cellular nucleic acids.</text>
</comment>
<dbReference type="Gene3D" id="3.90.950.10">
    <property type="match status" value="1"/>
</dbReference>
<comment type="similarity">
    <text evidence="4">Belongs to the Maf family. YhdE subfamily.</text>
</comment>
<dbReference type="Pfam" id="PF02545">
    <property type="entry name" value="Maf"/>
    <property type="match status" value="1"/>
</dbReference>
<dbReference type="InterPro" id="IPR003697">
    <property type="entry name" value="Maf-like"/>
</dbReference>
<proteinExistence type="inferred from homology"/>
<evidence type="ECO:0000256" key="4">
    <source>
        <dbReference type="HAMAP-Rule" id="MF_00528"/>
    </source>
</evidence>
<dbReference type="SUPFAM" id="SSF52972">
    <property type="entry name" value="ITPase-like"/>
    <property type="match status" value="1"/>
</dbReference>
<dbReference type="GO" id="GO:0036221">
    <property type="term" value="F:UTP diphosphatase activity"/>
    <property type="evidence" value="ECO:0007669"/>
    <property type="project" value="RHEA"/>
</dbReference>
<dbReference type="GO" id="GO:0005737">
    <property type="term" value="C:cytoplasm"/>
    <property type="evidence" value="ECO:0007669"/>
    <property type="project" value="UniProtKB-SubCell"/>
</dbReference>
<comment type="caution">
    <text evidence="5">The sequence shown here is derived from an EMBL/GenBank/DDBJ whole genome shotgun (WGS) entry which is preliminary data.</text>
</comment>
<dbReference type="PIRSF" id="PIRSF006305">
    <property type="entry name" value="Maf"/>
    <property type="match status" value="1"/>
</dbReference>
<evidence type="ECO:0000256" key="1">
    <source>
        <dbReference type="ARBA" id="ARBA00001968"/>
    </source>
</evidence>
<keyword evidence="2 4" id="KW-0378">Hydrolase</keyword>
<dbReference type="Proteomes" id="UP000305539">
    <property type="component" value="Unassembled WGS sequence"/>
</dbReference>
<gene>
    <name evidence="5" type="ORF">FAZ69_26195</name>
</gene>
<evidence type="ECO:0000256" key="2">
    <source>
        <dbReference type="ARBA" id="ARBA00022801"/>
    </source>
</evidence>
<dbReference type="NCBIfam" id="TIGR00172">
    <property type="entry name" value="maf"/>
    <property type="match status" value="1"/>
</dbReference>
<dbReference type="CDD" id="cd00555">
    <property type="entry name" value="Maf"/>
    <property type="match status" value="1"/>
</dbReference>
<feature type="site" description="Important for substrate specificity" evidence="4">
    <location>
        <position position="177"/>
    </location>
</feature>
<evidence type="ECO:0000313" key="5">
    <source>
        <dbReference type="EMBL" id="TKC83177.1"/>
    </source>
</evidence>
<dbReference type="GO" id="GO:0009117">
    <property type="term" value="P:nucleotide metabolic process"/>
    <property type="evidence" value="ECO:0007669"/>
    <property type="project" value="UniProtKB-KW"/>
</dbReference>
<dbReference type="AlphaFoldDB" id="A0A4U1HT35"/>
<dbReference type="HAMAP" id="MF_00528">
    <property type="entry name" value="Maf"/>
    <property type="match status" value="1"/>
</dbReference>
<evidence type="ECO:0000256" key="3">
    <source>
        <dbReference type="ARBA" id="ARBA00023080"/>
    </source>
</evidence>
<sequence>MPQSTPSASLPTYPFVYLASQSPRRQELLSQLGVRFELLLPRPDEDAEALEAERDGEAADRYVLRVCVAKAEAARARLTAGGHAAAPILVADTTVTIDGAILGKPDDVGHAVEMLARLAGHEHEVLTALAVIDAAGGLLPPALSRSTVRFAAVSPDALQRYAKSGEPLGKAGAYGIQGRAAEFIERIDGSYSGIMGLPLFETAALLRTARVDF</sequence>
<dbReference type="GO" id="GO:0036218">
    <property type="term" value="F:dTTP diphosphatase activity"/>
    <property type="evidence" value="ECO:0007669"/>
    <property type="project" value="RHEA"/>
</dbReference>
<feature type="site" description="Important for substrate specificity" evidence="4">
    <location>
        <position position="24"/>
    </location>
</feature>
<protein>
    <recommendedName>
        <fullName evidence="4">dTTP/UTP pyrophosphatase</fullName>
        <shortName evidence="4">dTTPase/UTPase</shortName>
        <ecNumber evidence="4">3.6.1.9</ecNumber>
    </recommendedName>
    <alternativeName>
        <fullName evidence="4">Nucleoside triphosphate pyrophosphatase</fullName>
    </alternativeName>
    <alternativeName>
        <fullName evidence="4">Nucleotide pyrophosphatase</fullName>
        <shortName evidence="4">Nucleotide PPase</shortName>
    </alternativeName>
</protein>
<evidence type="ECO:0000313" key="6">
    <source>
        <dbReference type="Proteomes" id="UP000305539"/>
    </source>
</evidence>
<organism evidence="5 6">
    <name type="scientific">Trinickia terrae</name>
    <dbReference type="NCBI Taxonomy" id="2571161"/>
    <lineage>
        <taxon>Bacteria</taxon>
        <taxon>Pseudomonadati</taxon>
        <taxon>Pseudomonadota</taxon>
        <taxon>Betaproteobacteria</taxon>
        <taxon>Burkholderiales</taxon>
        <taxon>Burkholderiaceae</taxon>
        <taxon>Trinickia</taxon>
    </lineage>
</organism>
<comment type="subcellular location">
    <subcellularLocation>
        <location evidence="4">Cytoplasm</location>
    </subcellularLocation>
</comment>
<comment type="caution">
    <text evidence="4">Lacks conserved residue(s) required for the propagation of feature annotation.</text>
</comment>
<keyword evidence="4" id="KW-0963">Cytoplasm</keyword>
<comment type="catalytic activity">
    <reaction evidence="4">
        <text>dTTP + H2O = dTMP + diphosphate + H(+)</text>
        <dbReference type="Rhea" id="RHEA:28534"/>
        <dbReference type="ChEBI" id="CHEBI:15377"/>
        <dbReference type="ChEBI" id="CHEBI:15378"/>
        <dbReference type="ChEBI" id="CHEBI:33019"/>
        <dbReference type="ChEBI" id="CHEBI:37568"/>
        <dbReference type="ChEBI" id="CHEBI:63528"/>
        <dbReference type="EC" id="3.6.1.9"/>
    </reaction>
</comment>
<dbReference type="PANTHER" id="PTHR43213">
    <property type="entry name" value="BIFUNCTIONAL DTTP/UTP PYROPHOSPHATASE/METHYLTRANSFERASE PROTEIN-RELATED"/>
    <property type="match status" value="1"/>
</dbReference>
<feature type="active site" description="Proton acceptor" evidence="4">
    <location>
        <position position="92"/>
    </location>
</feature>
<feature type="site" description="Important for substrate specificity" evidence="4">
    <location>
        <position position="93"/>
    </location>
</feature>
<dbReference type="EC" id="3.6.1.9" evidence="4"/>
<dbReference type="InterPro" id="IPR029001">
    <property type="entry name" value="ITPase-like_fam"/>
</dbReference>
<accession>A0A4U1HT35</accession>
<keyword evidence="3 4" id="KW-0546">Nucleotide metabolism</keyword>
<dbReference type="EMBL" id="SWJE01000015">
    <property type="protein sequence ID" value="TKC83177.1"/>
    <property type="molecule type" value="Genomic_DNA"/>
</dbReference>
<comment type="cofactor">
    <cofactor evidence="1 4">
        <name>a divalent metal cation</name>
        <dbReference type="ChEBI" id="CHEBI:60240"/>
    </cofactor>
</comment>
<reference evidence="5 6" key="1">
    <citation type="submission" date="2019-04" db="EMBL/GenBank/DDBJ databases">
        <title>Trinickia sp. 7GSK02, isolated from subtropical forest soil.</title>
        <authorList>
            <person name="Gao Z.-H."/>
            <person name="Qiu L.-H."/>
        </authorList>
    </citation>
    <scope>NUCLEOTIDE SEQUENCE [LARGE SCALE GENOMIC DNA]</scope>
    <source>
        <strain evidence="5 6">7GSK02</strain>
    </source>
</reference>